<dbReference type="InterPro" id="IPR036581">
    <property type="entry name" value="Cyanate_lyase_C_sf"/>
</dbReference>
<dbReference type="PRINTS" id="PR01693">
    <property type="entry name" value="CYANASE"/>
</dbReference>
<evidence type="ECO:0000256" key="2">
    <source>
        <dbReference type="ARBA" id="ARBA00023239"/>
    </source>
</evidence>
<keyword evidence="2 3" id="KW-0456">Lyase</keyword>
<dbReference type="GO" id="GO:0008824">
    <property type="term" value="F:cyanate hydratase activity"/>
    <property type="evidence" value="ECO:0007669"/>
    <property type="project" value="UniProtKB-UniRule"/>
</dbReference>
<dbReference type="PANTHER" id="PTHR34186:SF2">
    <property type="entry name" value="CYANATE HYDRATASE"/>
    <property type="match status" value="1"/>
</dbReference>
<evidence type="ECO:0000256" key="3">
    <source>
        <dbReference type="HAMAP-Rule" id="MF_03139"/>
    </source>
</evidence>
<feature type="active site" evidence="3">
    <location>
        <position position="101"/>
    </location>
</feature>
<dbReference type="SUPFAM" id="SSF55234">
    <property type="entry name" value="Cyanase C-terminal domain"/>
    <property type="match status" value="1"/>
</dbReference>
<proteinExistence type="inferred from homology"/>
<dbReference type="Gene3D" id="1.10.260.40">
    <property type="entry name" value="lambda repressor-like DNA-binding domains"/>
    <property type="match status" value="1"/>
</dbReference>
<dbReference type="PANTHER" id="PTHR34186">
    <property type="entry name" value="CYANATE HYDRATASE"/>
    <property type="match status" value="1"/>
</dbReference>
<feature type="active site" evidence="3">
    <location>
        <position position="98"/>
    </location>
</feature>
<dbReference type="InterPro" id="IPR010982">
    <property type="entry name" value="Lambda_DNA-bd_dom_sf"/>
</dbReference>
<evidence type="ECO:0000256" key="1">
    <source>
        <dbReference type="ARBA" id="ARBA00003561"/>
    </source>
</evidence>
<evidence type="ECO:0000313" key="5">
    <source>
        <dbReference type="EMBL" id="KAJ5083561.1"/>
    </source>
</evidence>
<name>A0A9W9EKV3_9EURO</name>
<dbReference type="SMART" id="SM01116">
    <property type="entry name" value="Cyanate_lyase"/>
    <property type="match status" value="1"/>
</dbReference>
<dbReference type="InterPro" id="IPR008076">
    <property type="entry name" value="Cyanase"/>
</dbReference>
<organism evidence="5 6">
    <name type="scientific">Penicillium angulare</name>
    <dbReference type="NCBI Taxonomy" id="116970"/>
    <lineage>
        <taxon>Eukaryota</taxon>
        <taxon>Fungi</taxon>
        <taxon>Dikarya</taxon>
        <taxon>Ascomycota</taxon>
        <taxon>Pezizomycotina</taxon>
        <taxon>Eurotiomycetes</taxon>
        <taxon>Eurotiomycetidae</taxon>
        <taxon>Eurotiales</taxon>
        <taxon>Aspergillaceae</taxon>
        <taxon>Penicillium</taxon>
    </lineage>
</organism>
<dbReference type="InterPro" id="IPR003712">
    <property type="entry name" value="Cyanate_lyase_C"/>
</dbReference>
<dbReference type="GO" id="GO:0003677">
    <property type="term" value="F:DNA binding"/>
    <property type="evidence" value="ECO:0007669"/>
    <property type="project" value="InterPro"/>
</dbReference>
<dbReference type="EC" id="4.2.1.104" evidence="3"/>
<dbReference type="Proteomes" id="UP001149165">
    <property type="component" value="Unassembled WGS sequence"/>
</dbReference>
<reference evidence="5" key="1">
    <citation type="submission" date="2022-11" db="EMBL/GenBank/DDBJ databases">
        <authorList>
            <person name="Petersen C."/>
        </authorList>
    </citation>
    <scope>NUCLEOTIDE SEQUENCE</scope>
    <source>
        <strain evidence="5">IBT 30069</strain>
    </source>
</reference>
<dbReference type="OrthoDB" id="10019422at2759"/>
<sequence length="276" mass="30521">MSLATLNACRKPPTAPETLFAFKAHKKLTFEQIGAHLGRNEVAAAAIFYGQAKASPEDIIKLSEILGLDHGHLEQRLGGFPDRGQTVDMPPKEPLIYRLYEIVQNYGYAYKAVLNEKFGDGIMSAIAFSTKVEKETDADGNNWAVITLRGKWSKWKLKDLRTLPEMQVFLTNKVPQRYLAHMKTARVSSTPKKPCAFTNSRTQAILTVSNAKQTLEVVASSFFISSPVPNTMLVPYAVWTSAVAADEISTYDLITSQNKTLNVPDVEASSKQPQPS</sequence>
<comment type="function">
    <text evidence="1 3">Catalyzes the reaction of cyanate with bicarbonate to produce ammonia and carbon dioxide.</text>
</comment>
<reference evidence="5" key="2">
    <citation type="journal article" date="2023" name="IMA Fungus">
        <title>Comparative genomic study of the Penicillium genus elucidates a diverse pangenome and 15 lateral gene transfer events.</title>
        <authorList>
            <person name="Petersen C."/>
            <person name="Sorensen T."/>
            <person name="Nielsen M.R."/>
            <person name="Sondergaard T.E."/>
            <person name="Sorensen J.L."/>
            <person name="Fitzpatrick D.A."/>
            <person name="Frisvad J.C."/>
            <person name="Nielsen K.L."/>
        </authorList>
    </citation>
    <scope>NUCLEOTIDE SEQUENCE</scope>
    <source>
        <strain evidence="5">IBT 30069</strain>
    </source>
</reference>
<comment type="caution">
    <text evidence="5">The sequence shown here is derived from an EMBL/GenBank/DDBJ whole genome shotgun (WGS) entry which is preliminary data.</text>
</comment>
<keyword evidence="6" id="KW-1185">Reference proteome</keyword>
<feature type="domain" description="Cyanate lyase C-terminal" evidence="4">
    <location>
        <begin position="85"/>
        <end position="155"/>
    </location>
</feature>
<gene>
    <name evidence="3" type="primary">cyn1</name>
    <name evidence="5" type="ORF">N7456_012988</name>
</gene>
<dbReference type="AlphaFoldDB" id="A0A9W9EKV3"/>
<dbReference type="EMBL" id="JAPQKH010000008">
    <property type="protein sequence ID" value="KAJ5083561.1"/>
    <property type="molecule type" value="Genomic_DNA"/>
</dbReference>
<dbReference type="SUPFAM" id="SSF47413">
    <property type="entry name" value="lambda repressor-like DNA-binding domains"/>
    <property type="match status" value="1"/>
</dbReference>
<feature type="active site" evidence="3">
    <location>
        <position position="124"/>
    </location>
</feature>
<dbReference type="Pfam" id="PF02560">
    <property type="entry name" value="Cyanate_lyase"/>
    <property type="match status" value="1"/>
</dbReference>
<dbReference type="CDD" id="cd00559">
    <property type="entry name" value="Cyanase_C"/>
    <property type="match status" value="1"/>
</dbReference>
<dbReference type="HAMAP" id="MF_00535">
    <property type="entry name" value="Cyanate_hydrat"/>
    <property type="match status" value="1"/>
</dbReference>
<comment type="catalytic activity">
    <reaction evidence="3">
        <text>cyanate + hydrogencarbonate + 3 H(+) = NH4(+) + 2 CO2</text>
        <dbReference type="Rhea" id="RHEA:11120"/>
        <dbReference type="ChEBI" id="CHEBI:15378"/>
        <dbReference type="ChEBI" id="CHEBI:16526"/>
        <dbReference type="ChEBI" id="CHEBI:17544"/>
        <dbReference type="ChEBI" id="CHEBI:28938"/>
        <dbReference type="ChEBI" id="CHEBI:29195"/>
        <dbReference type="EC" id="4.2.1.104"/>
    </reaction>
</comment>
<dbReference type="NCBIfam" id="TIGR00673">
    <property type="entry name" value="cynS"/>
    <property type="match status" value="1"/>
</dbReference>
<comment type="similarity">
    <text evidence="3">Belongs to the cyanase family.</text>
</comment>
<evidence type="ECO:0000313" key="6">
    <source>
        <dbReference type="Proteomes" id="UP001149165"/>
    </source>
</evidence>
<protein>
    <recommendedName>
        <fullName evidence="3">Cyanate hydratase</fullName>
        <shortName evidence="3">Cyanase</shortName>
        <ecNumber evidence="3">4.2.1.104</ecNumber>
    </recommendedName>
    <alternativeName>
        <fullName evidence="3">Cyanate hydrolase</fullName>
    </alternativeName>
    <alternativeName>
        <fullName evidence="3">Cyanate lyase</fullName>
    </alternativeName>
</protein>
<evidence type="ECO:0000259" key="4">
    <source>
        <dbReference type="SMART" id="SM01116"/>
    </source>
</evidence>
<accession>A0A9W9EKV3</accession>
<dbReference type="Gene3D" id="3.30.1160.10">
    <property type="entry name" value="Cyanate lyase, C-terminal domain"/>
    <property type="match status" value="1"/>
</dbReference>